<reference evidence="2 3" key="1">
    <citation type="journal article" date="2021" name="Nat. Plants">
        <title>The Taxus genome provides insights into paclitaxel biosynthesis.</title>
        <authorList>
            <person name="Xiong X."/>
            <person name="Gou J."/>
            <person name="Liao Q."/>
            <person name="Li Y."/>
            <person name="Zhou Q."/>
            <person name="Bi G."/>
            <person name="Li C."/>
            <person name="Du R."/>
            <person name="Wang X."/>
            <person name="Sun T."/>
            <person name="Guo L."/>
            <person name="Liang H."/>
            <person name="Lu P."/>
            <person name="Wu Y."/>
            <person name="Zhang Z."/>
            <person name="Ro D.K."/>
            <person name="Shang Y."/>
            <person name="Huang S."/>
            <person name="Yan J."/>
        </authorList>
    </citation>
    <scope>NUCLEOTIDE SEQUENCE [LARGE SCALE GENOMIC DNA]</scope>
    <source>
        <strain evidence="2">Ta-2019</strain>
    </source>
</reference>
<gene>
    <name evidence="2" type="ORF">KI387_022516</name>
</gene>
<dbReference type="PANTHER" id="PTHR37241">
    <property type="entry name" value="NEUROFILAMENT HEAVY PROTEIN"/>
    <property type="match status" value="1"/>
</dbReference>
<keyword evidence="3" id="KW-1185">Reference proteome</keyword>
<comment type="caution">
    <text evidence="2">The sequence shown here is derived from an EMBL/GenBank/DDBJ whole genome shotgun (WGS) entry which is preliminary data.</text>
</comment>
<protein>
    <submittedName>
        <fullName evidence="2">Uncharacterized protein</fullName>
    </submittedName>
</protein>
<dbReference type="Proteomes" id="UP000824469">
    <property type="component" value="Unassembled WGS sequence"/>
</dbReference>
<evidence type="ECO:0000313" key="2">
    <source>
        <dbReference type="EMBL" id="KAH9313889.1"/>
    </source>
</evidence>
<sequence>MSICLLLVSDSGDFGHTLARLGSQNGNGGFSTFSFTHGERELKHPQACVSLVWRGLKDWEAEVSKMEVEAFQECWIEESASFCKEEFYESIQSPKWIDFTLPRPQEPDADDNVWFCIRTGCGQKHGTLLEQTPNHSYLLKSQASRSVNCISKLPTMEGKSRPKQTTPLSAPSLKGRDKTPGKAKPAGMSASKFRHKRCEENEDPNSPNAGSLNLKMDAMDAEGFSTPKPSFRKTLSPATHERSLQNGDFLSVSSPSHNFGLR</sequence>
<evidence type="ECO:0000313" key="3">
    <source>
        <dbReference type="Proteomes" id="UP000824469"/>
    </source>
</evidence>
<organism evidence="2 3">
    <name type="scientific">Taxus chinensis</name>
    <name type="common">Chinese yew</name>
    <name type="synonym">Taxus wallichiana var. chinensis</name>
    <dbReference type="NCBI Taxonomy" id="29808"/>
    <lineage>
        <taxon>Eukaryota</taxon>
        <taxon>Viridiplantae</taxon>
        <taxon>Streptophyta</taxon>
        <taxon>Embryophyta</taxon>
        <taxon>Tracheophyta</taxon>
        <taxon>Spermatophyta</taxon>
        <taxon>Pinopsida</taxon>
        <taxon>Pinidae</taxon>
        <taxon>Conifers II</taxon>
        <taxon>Cupressales</taxon>
        <taxon>Taxaceae</taxon>
        <taxon>Taxus</taxon>
    </lineage>
</organism>
<dbReference type="AlphaFoldDB" id="A0AA38G310"/>
<name>A0AA38G310_TAXCH</name>
<proteinExistence type="predicted"/>
<evidence type="ECO:0000256" key="1">
    <source>
        <dbReference type="SAM" id="MobiDB-lite"/>
    </source>
</evidence>
<feature type="compositionally biased region" description="Polar residues" evidence="1">
    <location>
        <begin position="244"/>
        <end position="262"/>
    </location>
</feature>
<dbReference type="PANTHER" id="PTHR37241:SF1">
    <property type="entry name" value="NEUROFILAMENT HEAVY PROTEIN"/>
    <property type="match status" value="1"/>
</dbReference>
<dbReference type="EMBL" id="JAHRHJ020000005">
    <property type="protein sequence ID" value="KAH9313889.1"/>
    <property type="molecule type" value="Genomic_DNA"/>
</dbReference>
<feature type="region of interest" description="Disordered" evidence="1">
    <location>
        <begin position="153"/>
        <end position="262"/>
    </location>
</feature>
<accession>A0AA38G310</accession>